<organism evidence="4 5">
    <name type="scientific">Lachancea mirantina</name>
    <dbReference type="NCBI Taxonomy" id="1230905"/>
    <lineage>
        <taxon>Eukaryota</taxon>
        <taxon>Fungi</taxon>
        <taxon>Dikarya</taxon>
        <taxon>Ascomycota</taxon>
        <taxon>Saccharomycotina</taxon>
        <taxon>Saccharomycetes</taxon>
        <taxon>Saccharomycetales</taxon>
        <taxon>Saccharomycetaceae</taxon>
        <taxon>Lachancea</taxon>
    </lineage>
</organism>
<dbReference type="Proteomes" id="UP000191024">
    <property type="component" value="Chromosome H"/>
</dbReference>
<name>A0A1G4KDV4_9SACH</name>
<evidence type="ECO:0000256" key="3">
    <source>
        <dbReference type="SAM" id="MobiDB-lite"/>
    </source>
</evidence>
<gene>
    <name evidence="4" type="ORF">LAMI_0H01552G</name>
</gene>
<dbReference type="Pfam" id="PF10273">
    <property type="entry name" value="WGG"/>
    <property type="match status" value="1"/>
</dbReference>
<keyword evidence="5" id="KW-1185">Reference proteome</keyword>
<feature type="compositionally biased region" description="Acidic residues" evidence="3">
    <location>
        <begin position="162"/>
        <end position="188"/>
    </location>
</feature>
<reference evidence="5" key="1">
    <citation type="submission" date="2016-03" db="EMBL/GenBank/DDBJ databases">
        <authorList>
            <person name="Devillers H."/>
        </authorList>
    </citation>
    <scope>NUCLEOTIDE SEQUENCE [LARGE SCALE GENOMIC DNA]</scope>
</reference>
<dbReference type="STRING" id="1230905.A0A1G4KDV4"/>
<evidence type="ECO:0000256" key="1">
    <source>
        <dbReference type="ARBA" id="ARBA00006524"/>
    </source>
</evidence>
<keyword evidence="2" id="KW-0698">rRNA processing</keyword>
<dbReference type="PANTHER" id="PTHR21250">
    <property type="entry name" value="PRE-RRNA-PROCESSING PROTEIN TSR2 HOMOLOG"/>
    <property type="match status" value="1"/>
</dbReference>
<dbReference type="OrthoDB" id="263560at2759"/>
<accession>A0A1G4KDV4</accession>
<dbReference type="GO" id="GO:0006364">
    <property type="term" value="P:rRNA processing"/>
    <property type="evidence" value="ECO:0007669"/>
    <property type="project" value="UniProtKB-KW"/>
</dbReference>
<protein>
    <submittedName>
        <fullName evidence="4">LAMI_0H01552g1_1</fullName>
    </submittedName>
</protein>
<dbReference type="InterPro" id="IPR019398">
    <property type="entry name" value="Pre-rRNA_process_TSR2"/>
</dbReference>
<comment type="similarity">
    <text evidence="1">Belongs to the TSR2 family.</text>
</comment>
<evidence type="ECO:0000313" key="5">
    <source>
        <dbReference type="Proteomes" id="UP000191024"/>
    </source>
</evidence>
<feature type="region of interest" description="Disordered" evidence="3">
    <location>
        <begin position="157"/>
        <end position="215"/>
    </location>
</feature>
<evidence type="ECO:0000256" key="2">
    <source>
        <dbReference type="ARBA" id="ARBA00022552"/>
    </source>
</evidence>
<proteinExistence type="inferred from homology"/>
<sequence length="215" mass="24060">MNSINIMLGPIDHTAFVEASKSRANLAFQNDKQQAKFELGVSMMVYKWNALEVAVVNSWGGPASAEKRDWMTAIVVDLFKNEKIVDVVLIEDTLLYAMEDEFETNVEDDSALPIAAGIIELYKQCDALDFTTVEQLYSDWKENEEKRASQRAALIIKSIEDSSSDDEDGDSDEDDLENGDASEMEVDDVPALTKQEPVIDDDGFELVQKKGRRGH</sequence>
<dbReference type="EMBL" id="LT598468">
    <property type="protein sequence ID" value="SCV02650.1"/>
    <property type="molecule type" value="Genomic_DNA"/>
</dbReference>
<dbReference type="AlphaFoldDB" id="A0A1G4KDV4"/>
<evidence type="ECO:0000313" key="4">
    <source>
        <dbReference type="EMBL" id="SCV02650.1"/>
    </source>
</evidence>